<dbReference type="OrthoDB" id="10608916at2759"/>
<feature type="domain" description="Transposase Tc1-like" evidence="1">
    <location>
        <begin position="18"/>
        <end position="67"/>
    </location>
</feature>
<gene>
    <name evidence="2" type="ORF">AVEN_63250_1</name>
</gene>
<evidence type="ECO:0000313" key="3">
    <source>
        <dbReference type="Proteomes" id="UP000499080"/>
    </source>
</evidence>
<dbReference type="GO" id="GO:0003677">
    <property type="term" value="F:DNA binding"/>
    <property type="evidence" value="ECO:0007669"/>
    <property type="project" value="InterPro"/>
</dbReference>
<dbReference type="AlphaFoldDB" id="A0A4Y2B3R8"/>
<evidence type="ECO:0000259" key="1">
    <source>
        <dbReference type="Pfam" id="PF01498"/>
    </source>
</evidence>
<sequence length="120" mass="12876">MDNNPGRECEEILRASTKRKMIGSEKKSPVLSAPKLASSISSEAGKSFSAETVRHALHYAGLHGRTSILNLFVSYVDINIKTTVFPRALNPKGSLSVGWVCVKGSAYRAPTSVLASVKLS</sequence>
<proteinExistence type="predicted"/>
<organism evidence="2 3">
    <name type="scientific">Araneus ventricosus</name>
    <name type="common">Orbweaver spider</name>
    <name type="synonym">Epeira ventricosa</name>
    <dbReference type="NCBI Taxonomy" id="182803"/>
    <lineage>
        <taxon>Eukaryota</taxon>
        <taxon>Metazoa</taxon>
        <taxon>Ecdysozoa</taxon>
        <taxon>Arthropoda</taxon>
        <taxon>Chelicerata</taxon>
        <taxon>Arachnida</taxon>
        <taxon>Araneae</taxon>
        <taxon>Araneomorphae</taxon>
        <taxon>Entelegynae</taxon>
        <taxon>Araneoidea</taxon>
        <taxon>Araneidae</taxon>
        <taxon>Araneus</taxon>
    </lineage>
</organism>
<protein>
    <recommendedName>
        <fullName evidence="1">Transposase Tc1-like domain-containing protein</fullName>
    </recommendedName>
</protein>
<name>A0A4Y2B3R8_ARAVE</name>
<comment type="caution">
    <text evidence="2">The sequence shown here is derived from an EMBL/GenBank/DDBJ whole genome shotgun (WGS) entry which is preliminary data.</text>
</comment>
<dbReference type="Pfam" id="PF01498">
    <property type="entry name" value="HTH_Tnp_Tc3_2"/>
    <property type="match status" value="1"/>
</dbReference>
<dbReference type="GO" id="GO:0015074">
    <property type="term" value="P:DNA integration"/>
    <property type="evidence" value="ECO:0007669"/>
    <property type="project" value="InterPro"/>
</dbReference>
<dbReference type="InterPro" id="IPR002492">
    <property type="entry name" value="Transposase_Tc1-like"/>
</dbReference>
<reference evidence="2 3" key="1">
    <citation type="journal article" date="2019" name="Sci. Rep.">
        <title>Orb-weaving spider Araneus ventricosus genome elucidates the spidroin gene catalogue.</title>
        <authorList>
            <person name="Kono N."/>
            <person name="Nakamura H."/>
            <person name="Ohtoshi R."/>
            <person name="Moran D.A.P."/>
            <person name="Shinohara A."/>
            <person name="Yoshida Y."/>
            <person name="Fujiwara M."/>
            <person name="Mori M."/>
            <person name="Tomita M."/>
            <person name="Arakawa K."/>
        </authorList>
    </citation>
    <scope>NUCLEOTIDE SEQUENCE [LARGE SCALE GENOMIC DNA]</scope>
</reference>
<keyword evidence="3" id="KW-1185">Reference proteome</keyword>
<dbReference type="Proteomes" id="UP000499080">
    <property type="component" value="Unassembled WGS sequence"/>
</dbReference>
<dbReference type="GO" id="GO:0006313">
    <property type="term" value="P:DNA transposition"/>
    <property type="evidence" value="ECO:0007669"/>
    <property type="project" value="InterPro"/>
</dbReference>
<dbReference type="EMBL" id="BGPR01000045">
    <property type="protein sequence ID" value="GBL85946.1"/>
    <property type="molecule type" value="Genomic_DNA"/>
</dbReference>
<evidence type="ECO:0000313" key="2">
    <source>
        <dbReference type="EMBL" id="GBL85946.1"/>
    </source>
</evidence>
<accession>A0A4Y2B3R8</accession>